<organism evidence="1 2">
    <name type="scientific">Fluviispira multicolorata</name>
    <dbReference type="NCBI Taxonomy" id="2654512"/>
    <lineage>
        <taxon>Bacteria</taxon>
        <taxon>Pseudomonadati</taxon>
        <taxon>Bdellovibrionota</taxon>
        <taxon>Oligoflexia</taxon>
        <taxon>Silvanigrellales</taxon>
        <taxon>Silvanigrellaceae</taxon>
        <taxon>Fluviispira</taxon>
    </lineage>
</organism>
<dbReference type="Proteomes" id="UP000442694">
    <property type="component" value="Unassembled WGS sequence"/>
</dbReference>
<reference evidence="1 2" key="1">
    <citation type="submission" date="2019-10" db="EMBL/GenBank/DDBJ databases">
        <title>New genus of Silvanigrellaceae.</title>
        <authorList>
            <person name="Pitt A."/>
            <person name="Hahn M.W."/>
        </authorList>
    </citation>
    <scope>NUCLEOTIDE SEQUENCE [LARGE SCALE GENOMIC DNA]</scope>
    <source>
        <strain evidence="1 2">33A1-SZDP</strain>
    </source>
</reference>
<protein>
    <submittedName>
        <fullName evidence="1">Uncharacterized protein</fullName>
    </submittedName>
</protein>
<proteinExistence type="predicted"/>
<dbReference type="PROSITE" id="PS51257">
    <property type="entry name" value="PROKAR_LIPOPROTEIN"/>
    <property type="match status" value="1"/>
</dbReference>
<name>A0A833JD57_9BACT</name>
<dbReference type="AlphaFoldDB" id="A0A833JD57"/>
<evidence type="ECO:0000313" key="2">
    <source>
        <dbReference type="Proteomes" id="UP000442694"/>
    </source>
</evidence>
<comment type="caution">
    <text evidence="1">The sequence shown here is derived from an EMBL/GenBank/DDBJ whole genome shotgun (WGS) entry which is preliminary data.</text>
</comment>
<accession>A0A833JD57</accession>
<keyword evidence="2" id="KW-1185">Reference proteome</keyword>
<gene>
    <name evidence="1" type="ORF">GCL57_13605</name>
</gene>
<sequence>MRKIDIIIVSIFFTLTSCGPAKAELTIENKVNLPINWEDPNPALTNEINTFIQSKISTLEPCTKENASTDPNCALVQIYPGEATVKESSLGYRVMIIDDYSMKTAAYTRYSERVLKNIFENEKTGMLDGAPLKLEMPQAAKEILLDTFKNPAYEKIPSELLRPSSKIFQEKFNEMVNTINVIGHSTMIFNYIANNSPNSQFVLIHSGVNKFGEIFCDKNLTEDEKINEISSLFKSQSDQITKLINDYKIDFISYSRGYSNDTLKEIAGKRECKNTSDSLISKTNKIYFNLFLQPLTTQTQAILVQANSASNYKINSIYDENYFSDCQKLKNRVRVGPVNDFNLSIPFQGSKNINILSPSERNARLCSDIYINFAVKDYFPYTQVRKGAIQVSQLNLGTLPIMYEAIVSSYATPVAVSYLMHLKMQLQKESPNIEITNKMLLDKLYSGRNFIFDPSLHKQLPIYELGLLK</sequence>
<evidence type="ECO:0000313" key="1">
    <source>
        <dbReference type="EMBL" id="KAB8028082.1"/>
    </source>
</evidence>
<dbReference type="RefSeq" id="WP_152213903.1">
    <property type="nucleotide sequence ID" value="NZ_WFLN01000010.1"/>
</dbReference>
<dbReference type="EMBL" id="WFLN01000010">
    <property type="protein sequence ID" value="KAB8028082.1"/>
    <property type="molecule type" value="Genomic_DNA"/>
</dbReference>